<dbReference type="Pfam" id="PF20866">
    <property type="entry name" value="MdcG_N"/>
    <property type="match status" value="1"/>
</dbReference>
<keyword evidence="2" id="KW-0548">Nucleotidyltransferase</keyword>
<evidence type="ECO:0000259" key="4">
    <source>
        <dbReference type="Pfam" id="PF20866"/>
    </source>
</evidence>
<proteinExistence type="predicted"/>
<accession>A0A544VY85</accession>
<name>A0A544VY85_9MYCO</name>
<evidence type="ECO:0000313" key="6">
    <source>
        <dbReference type="Proteomes" id="UP000315759"/>
    </source>
</evidence>
<evidence type="ECO:0000256" key="2">
    <source>
        <dbReference type="ARBA" id="ARBA00022695"/>
    </source>
</evidence>
<dbReference type="InterPro" id="IPR048903">
    <property type="entry name" value="MdcG_N"/>
</dbReference>
<evidence type="ECO:0000259" key="3">
    <source>
        <dbReference type="Pfam" id="PF10620"/>
    </source>
</evidence>
<evidence type="ECO:0000256" key="1">
    <source>
        <dbReference type="ARBA" id="ARBA00022679"/>
    </source>
</evidence>
<dbReference type="InterPro" id="IPR017557">
    <property type="entry name" value="Holo-ACP_synthase"/>
</dbReference>
<dbReference type="EMBL" id="VIFX01000025">
    <property type="protein sequence ID" value="TQR84943.1"/>
    <property type="molecule type" value="Genomic_DNA"/>
</dbReference>
<comment type="caution">
    <text evidence="5">The sequence shown here is derived from an EMBL/GenBank/DDBJ whole genome shotgun (WGS) entry which is preliminary data.</text>
</comment>
<dbReference type="NCBIfam" id="NF002332">
    <property type="entry name" value="PRK01293.1"/>
    <property type="match status" value="1"/>
</dbReference>
<sequence>MQPCPLGMPRVGSGKCLPSSGIRLPEVTTARPHDLLRVTGPAALPADAPAWATHALSGTPWVVVRRDRAPDGYLPVGVRGASRSERYGTFVAAADVLGTAPPETLTAVPGRDLPAIQALRGLQSLLDDVGLAWGPTGSVGFELATGHPAATSTSDLDLLVRISDLRCALPALVSLDHAFSSVECRVDCQVETPCGAAALTELVDGRPQVMVRTPEGPRLVDRAAMP</sequence>
<dbReference type="InterPro" id="IPR049180">
    <property type="entry name" value="MdcG_C"/>
</dbReference>
<protein>
    <submittedName>
        <fullName evidence="5">Malonate decarboxylase holo-ACP synthase</fullName>
    </submittedName>
</protein>
<dbReference type="GO" id="GO:0016779">
    <property type="term" value="F:nucleotidyltransferase activity"/>
    <property type="evidence" value="ECO:0007669"/>
    <property type="project" value="UniProtKB-KW"/>
</dbReference>
<evidence type="ECO:0000313" key="5">
    <source>
        <dbReference type="EMBL" id="TQR84943.1"/>
    </source>
</evidence>
<dbReference type="Pfam" id="PF10620">
    <property type="entry name" value="MdcG"/>
    <property type="match status" value="1"/>
</dbReference>
<dbReference type="AlphaFoldDB" id="A0A544VY85"/>
<gene>
    <name evidence="5" type="ORF">D8S82_19245</name>
</gene>
<feature type="domain" description="Phosphoribosyl-dephospho-CoA transferase MdcG N-terminal" evidence="4">
    <location>
        <begin position="31"/>
        <end position="102"/>
    </location>
</feature>
<dbReference type="NCBIfam" id="TIGR03135">
    <property type="entry name" value="malonate_mdcG"/>
    <property type="match status" value="1"/>
</dbReference>
<dbReference type="Proteomes" id="UP000315759">
    <property type="component" value="Unassembled WGS sequence"/>
</dbReference>
<reference evidence="5 6" key="1">
    <citation type="submission" date="2018-10" db="EMBL/GenBank/DDBJ databases">
        <title>Draft genome of Mycobacterium hodleri strain B.</title>
        <authorList>
            <person name="Amande T.J."/>
            <person name="Mcgenity T.J."/>
        </authorList>
    </citation>
    <scope>NUCLEOTIDE SEQUENCE [LARGE SCALE GENOMIC DNA]</scope>
    <source>
        <strain evidence="5 6">B</strain>
    </source>
</reference>
<feature type="domain" description="Phosphoribosyl-dephospho-CoA transferase MdcG C-terminal" evidence="3">
    <location>
        <begin position="110"/>
        <end position="222"/>
    </location>
</feature>
<keyword evidence="6" id="KW-1185">Reference proteome</keyword>
<keyword evidence="1" id="KW-0808">Transferase</keyword>
<organism evidence="5 6">
    <name type="scientific">Mycolicibacterium hodleri</name>
    <dbReference type="NCBI Taxonomy" id="49897"/>
    <lineage>
        <taxon>Bacteria</taxon>
        <taxon>Bacillati</taxon>
        <taxon>Actinomycetota</taxon>
        <taxon>Actinomycetes</taxon>
        <taxon>Mycobacteriales</taxon>
        <taxon>Mycobacteriaceae</taxon>
        <taxon>Mycolicibacterium</taxon>
    </lineage>
</organism>